<dbReference type="EMBL" id="AWQS01000214">
    <property type="protein sequence ID" value="EWT04609.1"/>
    <property type="molecule type" value="Genomic_DNA"/>
</dbReference>
<dbReference type="GO" id="GO:0004222">
    <property type="term" value="F:metalloendopeptidase activity"/>
    <property type="evidence" value="ECO:0007669"/>
    <property type="project" value="TreeGrafter"/>
</dbReference>
<dbReference type="Pfam" id="PF26571">
    <property type="entry name" value="VldE"/>
    <property type="match status" value="1"/>
</dbReference>
<dbReference type="SUPFAM" id="SSF51261">
    <property type="entry name" value="Duplicated hybrid motif"/>
    <property type="match status" value="1"/>
</dbReference>
<dbReference type="Pfam" id="PF01551">
    <property type="entry name" value="Peptidase_M23"/>
    <property type="match status" value="1"/>
</dbReference>
<dbReference type="InterPro" id="IPR016047">
    <property type="entry name" value="M23ase_b-sheet_dom"/>
</dbReference>
<keyword evidence="2" id="KW-0812">Transmembrane</keyword>
<keyword evidence="6" id="KW-1185">Reference proteome</keyword>
<feature type="domain" description="M23ase beta-sheet core" evidence="3">
    <location>
        <begin position="369"/>
        <end position="466"/>
    </location>
</feature>
<dbReference type="PATRIC" id="fig|584657.3.peg.3508"/>
<accession>W9GL50</accession>
<dbReference type="Proteomes" id="UP000019494">
    <property type="component" value="Unassembled WGS sequence"/>
</dbReference>
<sequence length="478" mass="50835">MAQRNSGVLIVAGLIPALILTLVFSIILLGGSDEDTMCLPGSQQPGVTIDPESVPNTPIAGYEHEQLVNAAHIIQAGKELDLSVRDQTIGVMTAMGESSLRVLDHGDAVGPDSRGLFQQRANGAWGSYEDRMDPFTSATNFFKAMMEIEDRDTLEPTIVAHRTQRNADPYHYTRYWPAAVAVVEGLSGVEGIANGEQPVTSSHYSLGDVKPQTAVVANTVGPMFGIKTVGGYRESAHDPEGHPSGLALDFMTNDIPNGRATADQVAQYLIDHADELGVDYIIWWQQIWSADRADEGWRPMADRGSDTQNHYDHVHVNIKPDATGAAVPGCEPTTGGQVSPEGWAQPAAGPITSGYGMRQDPVTGSFTRLHAGTDFGGGGDGGPIWAAQDGVVTDVYTDSSGGWTIDVDHGGGLMTRYKHMWADGVLVSTGDRVSAGDQIGRVGSSGHSTGPHLHFEVHVDGSPVDPEEFFADIGITLG</sequence>
<gene>
    <name evidence="5" type="ORF">N864_08975</name>
</gene>
<dbReference type="Gene3D" id="2.70.70.10">
    <property type="entry name" value="Glucose Permease (Domain IIA)"/>
    <property type="match status" value="1"/>
</dbReference>
<evidence type="ECO:0000313" key="5">
    <source>
        <dbReference type="EMBL" id="EWT04609.1"/>
    </source>
</evidence>
<keyword evidence="2" id="KW-0472">Membrane</keyword>
<comment type="caution">
    <text evidence="5">The sequence shown here is derived from an EMBL/GenBank/DDBJ whole genome shotgun (WGS) entry which is preliminary data.</text>
</comment>
<evidence type="ECO:0000259" key="4">
    <source>
        <dbReference type="Pfam" id="PF26571"/>
    </source>
</evidence>
<dbReference type="InterPro" id="IPR058593">
    <property type="entry name" value="ARB_07466-like_C"/>
</dbReference>
<dbReference type="InterPro" id="IPR011055">
    <property type="entry name" value="Dup_hybrid_motif"/>
</dbReference>
<evidence type="ECO:0000313" key="6">
    <source>
        <dbReference type="Proteomes" id="UP000019494"/>
    </source>
</evidence>
<feature type="transmembrane region" description="Helical" evidence="2">
    <location>
        <begin position="7"/>
        <end position="30"/>
    </location>
</feature>
<proteinExistence type="predicted"/>
<dbReference type="OrthoDB" id="5171895at2"/>
<dbReference type="RefSeq" id="WP_081794000.1">
    <property type="nucleotide sequence ID" value="NZ_AWQS01000214.1"/>
</dbReference>
<keyword evidence="2" id="KW-1133">Transmembrane helix</keyword>
<name>W9GL50_9MICO</name>
<reference evidence="6" key="1">
    <citation type="submission" date="2013-08" db="EMBL/GenBank/DDBJ databases">
        <title>Intrasporangium oryzae NRRL B-24470.</title>
        <authorList>
            <person name="Liu H."/>
            <person name="Wang G."/>
        </authorList>
    </citation>
    <scope>NUCLEOTIDE SEQUENCE [LARGE SCALE GENOMIC DNA]</scope>
    <source>
        <strain evidence="6">Q5-1</strain>
    </source>
</reference>
<feature type="domain" description="ARB-07466-like C-terminal" evidence="4">
    <location>
        <begin position="207"/>
        <end position="311"/>
    </location>
</feature>
<evidence type="ECO:0000259" key="3">
    <source>
        <dbReference type="Pfam" id="PF01551"/>
    </source>
</evidence>
<dbReference type="PANTHER" id="PTHR21666:SF289">
    <property type="entry name" value="L-ALA--D-GLU ENDOPEPTIDASE"/>
    <property type="match status" value="1"/>
</dbReference>
<protein>
    <submittedName>
        <fullName evidence="5">Amidase</fullName>
    </submittedName>
</protein>
<dbReference type="InterPro" id="IPR050570">
    <property type="entry name" value="Cell_wall_metabolism_enzyme"/>
</dbReference>
<evidence type="ECO:0000256" key="1">
    <source>
        <dbReference type="ARBA" id="ARBA00022729"/>
    </source>
</evidence>
<dbReference type="CDD" id="cd12797">
    <property type="entry name" value="M23_peptidase"/>
    <property type="match status" value="1"/>
</dbReference>
<evidence type="ECO:0000256" key="2">
    <source>
        <dbReference type="SAM" id="Phobius"/>
    </source>
</evidence>
<dbReference type="PANTHER" id="PTHR21666">
    <property type="entry name" value="PEPTIDASE-RELATED"/>
    <property type="match status" value="1"/>
</dbReference>
<dbReference type="AlphaFoldDB" id="W9GL50"/>
<keyword evidence="1" id="KW-0732">Signal</keyword>
<organism evidence="5 6">
    <name type="scientific">Intrasporangium chromatireducens Q5-1</name>
    <dbReference type="NCBI Taxonomy" id="584657"/>
    <lineage>
        <taxon>Bacteria</taxon>
        <taxon>Bacillati</taxon>
        <taxon>Actinomycetota</taxon>
        <taxon>Actinomycetes</taxon>
        <taxon>Micrococcales</taxon>
        <taxon>Intrasporangiaceae</taxon>
        <taxon>Intrasporangium</taxon>
    </lineage>
</organism>